<dbReference type="PANTHER" id="PTHR33601">
    <property type="entry name" value="PROTEIN LITTLE ZIPPER 4"/>
    <property type="match status" value="1"/>
</dbReference>
<evidence type="ECO:0000313" key="1">
    <source>
        <dbReference type="EMBL" id="RWR87557.1"/>
    </source>
</evidence>
<sequence length="101" mass="11817">MCLGAPTWEYSSASSHSSVCRRRIKISKVRVRLPARRSCSWDESMGRGMEMELQNLKLYLENRCIIEENERLRRKALVLDQENKALLSELKKKSSHLDHDI</sequence>
<proteinExistence type="predicted"/>
<gene>
    <name evidence="1" type="ORF">CKAN_01650800</name>
</gene>
<dbReference type="STRING" id="337451.A0A3S3N3E9"/>
<dbReference type="Proteomes" id="UP000283530">
    <property type="component" value="Unassembled WGS sequence"/>
</dbReference>
<dbReference type="OrthoDB" id="1918054at2759"/>
<dbReference type="PANTHER" id="PTHR33601:SF22">
    <property type="entry name" value="PROTEIN LITTLE ZIPPER 1"/>
    <property type="match status" value="1"/>
</dbReference>
<organism evidence="1 2">
    <name type="scientific">Cinnamomum micranthum f. kanehirae</name>
    <dbReference type="NCBI Taxonomy" id="337451"/>
    <lineage>
        <taxon>Eukaryota</taxon>
        <taxon>Viridiplantae</taxon>
        <taxon>Streptophyta</taxon>
        <taxon>Embryophyta</taxon>
        <taxon>Tracheophyta</taxon>
        <taxon>Spermatophyta</taxon>
        <taxon>Magnoliopsida</taxon>
        <taxon>Magnoliidae</taxon>
        <taxon>Laurales</taxon>
        <taxon>Lauraceae</taxon>
        <taxon>Cinnamomum</taxon>
    </lineage>
</organism>
<dbReference type="InterPro" id="IPR039312">
    <property type="entry name" value="ZPR"/>
</dbReference>
<comment type="caution">
    <text evidence="1">The sequence shown here is derived from an EMBL/GenBank/DDBJ whole genome shotgun (WGS) entry which is preliminary data.</text>
</comment>
<reference evidence="1 2" key="1">
    <citation type="journal article" date="2019" name="Nat. Plants">
        <title>Stout camphor tree genome fills gaps in understanding of flowering plant genome evolution.</title>
        <authorList>
            <person name="Chaw S.M."/>
            <person name="Liu Y.C."/>
            <person name="Wu Y.W."/>
            <person name="Wang H.Y."/>
            <person name="Lin C.I."/>
            <person name="Wu C.S."/>
            <person name="Ke H.M."/>
            <person name="Chang L.Y."/>
            <person name="Hsu C.Y."/>
            <person name="Yang H.T."/>
            <person name="Sudianto E."/>
            <person name="Hsu M.H."/>
            <person name="Wu K.P."/>
            <person name="Wang L.N."/>
            <person name="Leebens-Mack J.H."/>
            <person name="Tsai I.J."/>
        </authorList>
    </citation>
    <scope>NUCLEOTIDE SEQUENCE [LARGE SCALE GENOMIC DNA]</scope>
    <source>
        <strain evidence="2">cv. Chaw 1501</strain>
        <tissue evidence="1">Young leaves</tissue>
    </source>
</reference>
<accession>A0A3S3N3E9</accession>
<protein>
    <submittedName>
        <fullName evidence="1">Protein LITTLE ZIPPER 4-like protein</fullName>
    </submittedName>
</protein>
<evidence type="ECO:0000313" key="2">
    <source>
        <dbReference type="Proteomes" id="UP000283530"/>
    </source>
</evidence>
<name>A0A3S3N3E9_9MAGN</name>
<dbReference type="AlphaFoldDB" id="A0A3S3N3E9"/>
<keyword evidence="2" id="KW-1185">Reference proteome</keyword>
<dbReference type="EMBL" id="QPKB01000006">
    <property type="protein sequence ID" value="RWR87557.1"/>
    <property type="molecule type" value="Genomic_DNA"/>
</dbReference>